<proteinExistence type="predicted"/>
<name>W0V1D7_9BURK</name>
<evidence type="ECO:0000313" key="1">
    <source>
        <dbReference type="EMBL" id="CDG82639.1"/>
    </source>
</evidence>
<evidence type="ECO:0000313" key="2">
    <source>
        <dbReference type="Proteomes" id="UP000027604"/>
    </source>
</evidence>
<gene>
    <name evidence="1" type="ORF">GJA_2003</name>
</gene>
<dbReference type="OrthoDB" id="8745838at2"/>
<dbReference type="AlphaFoldDB" id="W0V1D7"/>
<dbReference type="Proteomes" id="UP000027604">
    <property type="component" value="Chromosome I"/>
</dbReference>
<organism evidence="1 2">
    <name type="scientific">Janthinobacterium agaricidamnosum NBRC 102515 = DSM 9628</name>
    <dbReference type="NCBI Taxonomy" id="1349767"/>
    <lineage>
        <taxon>Bacteria</taxon>
        <taxon>Pseudomonadati</taxon>
        <taxon>Pseudomonadota</taxon>
        <taxon>Betaproteobacteria</taxon>
        <taxon>Burkholderiales</taxon>
        <taxon>Oxalobacteraceae</taxon>
        <taxon>Janthinobacterium</taxon>
    </lineage>
</organism>
<dbReference type="RefSeq" id="WP_038491342.1">
    <property type="nucleotide sequence ID" value="NZ_BCTH01000001.1"/>
</dbReference>
<dbReference type="EMBL" id="HG322949">
    <property type="protein sequence ID" value="CDG82639.1"/>
    <property type="molecule type" value="Genomic_DNA"/>
</dbReference>
<keyword evidence="2" id="KW-1185">Reference proteome</keyword>
<dbReference type="PATRIC" id="fig|1349767.4.peg.3770"/>
<dbReference type="HOGENOM" id="CLU_753994_0_0_4"/>
<accession>W0V1D7</accession>
<reference evidence="1 2" key="1">
    <citation type="journal article" date="2015" name="Genome Announc.">
        <title>Genome Sequence of Mushroom Soft-Rot Pathogen Janthinobacterium agaricidamnosum.</title>
        <authorList>
            <person name="Graupner K."/>
            <person name="Lackner G."/>
            <person name="Hertweck C."/>
        </authorList>
    </citation>
    <scope>NUCLEOTIDE SEQUENCE [LARGE SCALE GENOMIC DNA]</scope>
    <source>
        <strain evidence="2">NBRC 102515 / DSM 9628</strain>
    </source>
</reference>
<dbReference type="eggNOG" id="ENOG5031DBP">
    <property type="taxonomic scope" value="Bacteria"/>
</dbReference>
<dbReference type="STRING" id="1349767.GJA_2003"/>
<protein>
    <submittedName>
        <fullName evidence="1">Uncharacterized protein</fullName>
    </submittedName>
</protein>
<sequence>MDLFKWPARRRGKLNAGAGAALGSSLVALRLEPGDPAPAGSLVVIFDDGGRARRSAAARIRRGADDTVYCYHPGPYCIDLTPFAAAPETGLRLHFAIDASDPRVTQQRFDLYLYCEAARQLALPDFGAALQAALQLELAQGNLELPPCTSLDEWHAFRAGLNQLFYTRFGITVDDCLPVDLGQQVDFTRLLALRVQAAAAPAPALAPLAGLSPAVAAAAVQPEPGDARSLRRLFLELPAACCTLRQVPLPVGQELFQAQRRLLQRLDLIYAGIGSMPSLAWAAPDQPLDARQRARRSHESAAAVRALDEAWALLARFQLAAIAQLPGLFDDADRILSNLEHHLAQRRLAFAPLETELDDERDERREPR</sequence>
<dbReference type="KEGG" id="jag:GJA_2003"/>